<proteinExistence type="inferred from homology"/>
<dbReference type="InterPro" id="IPR036188">
    <property type="entry name" value="FAD/NAD-bd_sf"/>
</dbReference>
<comment type="cofactor">
    <cofactor evidence="1">
        <name>FAD</name>
        <dbReference type="ChEBI" id="CHEBI:57692"/>
    </cofactor>
</comment>
<evidence type="ECO:0000259" key="6">
    <source>
        <dbReference type="PROSITE" id="PS00624"/>
    </source>
</evidence>
<dbReference type="SUPFAM" id="SSF51905">
    <property type="entry name" value="FAD/NAD(P)-binding domain"/>
    <property type="match status" value="1"/>
</dbReference>
<dbReference type="AlphaFoldDB" id="A0A382C088"/>
<dbReference type="EMBL" id="UINC01032196">
    <property type="protein sequence ID" value="SVB19458.1"/>
    <property type="molecule type" value="Genomic_DNA"/>
</dbReference>
<dbReference type="PIRSF" id="PIRSF000137">
    <property type="entry name" value="Alcohol_oxidase"/>
    <property type="match status" value="1"/>
</dbReference>
<evidence type="ECO:0000256" key="2">
    <source>
        <dbReference type="ARBA" id="ARBA00010790"/>
    </source>
</evidence>
<keyword evidence="3" id="KW-0285">Flavoprotein</keyword>
<dbReference type="InterPro" id="IPR007867">
    <property type="entry name" value="GMC_OxRtase_C"/>
</dbReference>
<dbReference type="PROSITE" id="PS00624">
    <property type="entry name" value="GMC_OXRED_2"/>
    <property type="match status" value="1"/>
</dbReference>
<name>A0A382C088_9ZZZZ</name>
<feature type="domain" description="Glucose-methanol-choline oxidoreductase N-terminal" evidence="5">
    <location>
        <begin position="88"/>
        <end position="111"/>
    </location>
</feature>
<accession>A0A382C088</accession>
<dbReference type="PANTHER" id="PTHR11552:SF147">
    <property type="entry name" value="CHOLINE DEHYDROGENASE, MITOCHONDRIAL"/>
    <property type="match status" value="1"/>
</dbReference>
<dbReference type="InterPro" id="IPR012132">
    <property type="entry name" value="GMC_OxRdtase"/>
</dbReference>
<dbReference type="Pfam" id="PF05199">
    <property type="entry name" value="GMC_oxred_C"/>
    <property type="match status" value="1"/>
</dbReference>
<evidence type="ECO:0000313" key="7">
    <source>
        <dbReference type="EMBL" id="SVB19458.1"/>
    </source>
</evidence>
<dbReference type="GO" id="GO:0016614">
    <property type="term" value="F:oxidoreductase activity, acting on CH-OH group of donors"/>
    <property type="evidence" value="ECO:0007669"/>
    <property type="project" value="InterPro"/>
</dbReference>
<sequence length="522" mass="56829">MSYDTVIVGAGASGAVLAARLSQDTSRKVLLLEAGPDFPHPRDLPDEIRRAYGYAGIWAHAFGFDTRFGWGYRARSTNANPDMFVPRGRIVGGSSAVNAQIFLRGTPEDYDSWAAAGNDEWSFDRLLPYFRRIEADRDFDDDNHGVDGPIPVRRFSFDECRTEHQAFYRALRDRDVADCPDHNDPDSTGVGPLPLNSVDGLRWSAAMGYLTPEVRARANLEIRPDSHVRRLVVDQGRAVGIELEDGAGPDRIDGGEIVVCAGAIGSPHLLMRSGIGPAESLRALGVPVVADLPGMGRNLRCHAQCGITVRALPEFRPTGGEPPIQMGCRYTAAGSGLRNDMFLHPASCATVGGYYDATDTDFVGFFLVCAIYLAKGAGRITLASADPSVHPRLDYNFLEERSDLERMREGVRILLNLLDHAEYRPIVESPVNIFESDQATDADLDRWIRKVVATSHHVSGTCKMGPDGDPLAVVDQFGNVRGVTGLRVADASIMHDCIRANTNATTMVIGERVADFMASGGR</sequence>
<dbReference type="Gene3D" id="3.30.410.40">
    <property type="match status" value="1"/>
</dbReference>
<evidence type="ECO:0000259" key="5">
    <source>
        <dbReference type="PROSITE" id="PS00623"/>
    </source>
</evidence>
<dbReference type="SUPFAM" id="SSF54373">
    <property type="entry name" value="FAD-linked reductases, C-terminal domain"/>
    <property type="match status" value="1"/>
</dbReference>
<dbReference type="GO" id="GO:0050660">
    <property type="term" value="F:flavin adenine dinucleotide binding"/>
    <property type="evidence" value="ECO:0007669"/>
    <property type="project" value="InterPro"/>
</dbReference>
<protein>
    <recommendedName>
        <fullName evidence="5 6">Glucose-methanol-choline oxidoreductase N-terminal domain-containing protein</fullName>
    </recommendedName>
</protein>
<evidence type="ECO:0000256" key="4">
    <source>
        <dbReference type="ARBA" id="ARBA00022827"/>
    </source>
</evidence>
<dbReference type="InterPro" id="IPR000172">
    <property type="entry name" value="GMC_OxRdtase_N"/>
</dbReference>
<keyword evidence="4" id="KW-0274">FAD</keyword>
<reference evidence="7" key="1">
    <citation type="submission" date="2018-05" db="EMBL/GenBank/DDBJ databases">
        <authorList>
            <person name="Lanie J.A."/>
            <person name="Ng W.-L."/>
            <person name="Kazmierczak K.M."/>
            <person name="Andrzejewski T.M."/>
            <person name="Davidsen T.M."/>
            <person name="Wayne K.J."/>
            <person name="Tettelin H."/>
            <person name="Glass J.I."/>
            <person name="Rusch D."/>
            <person name="Podicherti R."/>
            <person name="Tsui H.-C.T."/>
            <person name="Winkler M.E."/>
        </authorList>
    </citation>
    <scope>NUCLEOTIDE SEQUENCE</scope>
</reference>
<evidence type="ECO:0000256" key="3">
    <source>
        <dbReference type="ARBA" id="ARBA00022630"/>
    </source>
</evidence>
<feature type="domain" description="Glucose-methanol-choline oxidoreductase N-terminal" evidence="6">
    <location>
        <begin position="262"/>
        <end position="276"/>
    </location>
</feature>
<comment type="similarity">
    <text evidence="2">Belongs to the GMC oxidoreductase family.</text>
</comment>
<organism evidence="7">
    <name type="scientific">marine metagenome</name>
    <dbReference type="NCBI Taxonomy" id="408172"/>
    <lineage>
        <taxon>unclassified sequences</taxon>
        <taxon>metagenomes</taxon>
        <taxon>ecological metagenomes</taxon>
    </lineage>
</organism>
<dbReference type="Gene3D" id="3.50.50.60">
    <property type="entry name" value="FAD/NAD(P)-binding domain"/>
    <property type="match status" value="1"/>
</dbReference>
<dbReference type="PROSITE" id="PS00623">
    <property type="entry name" value="GMC_OXRED_1"/>
    <property type="match status" value="1"/>
</dbReference>
<dbReference type="PANTHER" id="PTHR11552">
    <property type="entry name" value="GLUCOSE-METHANOL-CHOLINE GMC OXIDOREDUCTASE"/>
    <property type="match status" value="1"/>
</dbReference>
<gene>
    <name evidence="7" type="ORF">METZ01_LOCUS172312</name>
</gene>
<dbReference type="Pfam" id="PF00732">
    <property type="entry name" value="GMC_oxred_N"/>
    <property type="match status" value="1"/>
</dbReference>
<evidence type="ECO:0000256" key="1">
    <source>
        <dbReference type="ARBA" id="ARBA00001974"/>
    </source>
</evidence>